<dbReference type="PATRIC" id="fig|172049.5.peg.632"/>
<dbReference type="PANTHER" id="PTHR30154">
    <property type="entry name" value="LEUCINE-RESPONSIVE REGULATORY PROTEIN"/>
    <property type="match status" value="1"/>
</dbReference>
<dbReference type="InterPro" id="IPR000485">
    <property type="entry name" value="AsnC-type_HTH_dom"/>
</dbReference>
<dbReference type="GO" id="GO:0005829">
    <property type="term" value="C:cytosol"/>
    <property type="evidence" value="ECO:0007669"/>
    <property type="project" value="TreeGrafter"/>
</dbReference>
<keyword evidence="3" id="KW-0804">Transcription</keyword>
<accession>A0A101EJS7</accession>
<evidence type="ECO:0000313" key="6">
    <source>
        <dbReference type="Proteomes" id="UP000053911"/>
    </source>
</evidence>
<evidence type="ECO:0000259" key="4">
    <source>
        <dbReference type="PROSITE" id="PS50956"/>
    </source>
</evidence>
<dbReference type="GO" id="GO:0043565">
    <property type="term" value="F:sequence-specific DNA binding"/>
    <property type="evidence" value="ECO:0007669"/>
    <property type="project" value="InterPro"/>
</dbReference>
<sequence length="173" mass="20651">MNERFRYPISNDELNFWRKAFGGVLDDLDFKIYFLLRENGRMSDTEMAKRLNVSATTVRRRRLFLQERGYLQIIGILILQELNLAYADVLVKFEKTASEKDIEKFINDAKQNYRIFEIAEYAGRYDVLLRFFERNLHSLARSVHEFISKYPYISEYEILPVTQSPKAFAKRLK</sequence>
<gene>
    <name evidence="5" type="ORF">XD54_2070</name>
</gene>
<evidence type="ECO:0000313" key="5">
    <source>
        <dbReference type="EMBL" id="KUK16636.1"/>
    </source>
</evidence>
<dbReference type="PANTHER" id="PTHR30154:SF34">
    <property type="entry name" value="TRANSCRIPTIONAL REGULATOR AZLB"/>
    <property type="match status" value="1"/>
</dbReference>
<comment type="caution">
    <text evidence="5">The sequence shown here is derived from an EMBL/GenBank/DDBJ whole genome shotgun (WGS) entry which is preliminary data.</text>
</comment>
<dbReference type="PROSITE" id="PS50956">
    <property type="entry name" value="HTH_ASNC_2"/>
    <property type="match status" value="1"/>
</dbReference>
<dbReference type="Pfam" id="PF13412">
    <property type="entry name" value="HTH_24"/>
    <property type="match status" value="1"/>
</dbReference>
<evidence type="ECO:0000256" key="3">
    <source>
        <dbReference type="ARBA" id="ARBA00023163"/>
    </source>
</evidence>
<evidence type="ECO:0000256" key="1">
    <source>
        <dbReference type="ARBA" id="ARBA00023015"/>
    </source>
</evidence>
<reference evidence="6" key="1">
    <citation type="journal article" date="2015" name="MBio">
        <title>Genome-Resolved Metagenomic Analysis Reveals Roles for Candidate Phyla and Other Microbial Community Members in Biogeochemical Transformations in Oil Reservoirs.</title>
        <authorList>
            <person name="Hu P."/>
            <person name="Tom L."/>
            <person name="Singh A."/>
            <person name="Thomas B.C."/>
            <person name="Baker B.J."/>
            <person name="Piceno Y.M."/>
            <person name="Andersen G.L."/>
            <person name="Banfield J.F."/>
        </authorList>
    </citation>
    <scope>NUCLEOTIDE SEQUENCE [LARGE SCALE GENOMIC DNA]</scope>
</reference>
<feature type="domain" description="HTH asnC-type" evidence="4">
    <location>
        <begin position="25"/>
        <end position="85"/>
    </location>
</feature>
<dbReference type="GO" id="GO:0043200">
    <property type="term" value="P:response to amino acid"/>
    <property type="evidence" value="ECO:0007669"/>
    <property type="project" value="TreeGrafter"/>
</dbReference>
<dbReference type="InterPro" id="IPR036390">
    <property type="entry name" value="WH_DNA-bd_sf"/>
</dbReference>
<dbReference type="InterPro" id="IPR019888">
    <property type="entry name" value="Tscrpt_reg_AsnC-like"/>
</dbReference>
<dbReference type="Gene3D" id="1.10.10.10">
    <property type="entry name" value="Winged helix-like DNA-binding domain superfamily/Winged helix DNA-binding domain"/>
    <property type="match status" value="1"/>
</dbReference>
<dbReference type="PRINTS" id="PR00033">
    <property type="entry name" value="HTHASNC"/>
</dbReference>
<organism evidence="5 6">
    <name type="scientific">Thermococcus sibiricus</name>
    <dbReference type="NCBI Taxonomy" id="172049"/>
    <lineage>
        <taxon>Archaea</taxon>
        <taxon>Methanobacteriati</taxon>
        <taxon>Methanobacteriota</taxon>
        <taxon>Thermococci</taxon>
        <taxon>Thermococcales</taxon>
        <taxon>Thermococcaceae</taxon>
        <taxon>Thermococcus</taxon>
    </lineage>
</organism>
<dbReference type="EMBL" id="LGFD01000090">
    <property type="protein sequence ID" value="KUK16636.1"/>
    <property type="molecule type" value="Genomic_DNA"/>
</dbReference>
<dbReference type="InterPro" id="IPR011008">
    <property type="entry name" value="Dimeric_a/b-barrel"/>
</dbReference>
<dbReference type="AlphaFoldDB" id="A0A101EJS7"/>
<dbReference type="RefSeq" id="WP_283218017.1">
    <property type="nucleotide sequence ID" value="NZ_LGFD01000090.1"/>
</dbReference>
<keyword evidence="2" id="KW-0238">DNA-binding</keyword>
<dbReference type="SUPFAM" id="SSF54909">
    <property type="entry name" value="Dimeric alpha+beta barrel"/>
    <property type="match status" value="1"/>
</dbReference>
<keyword evidence="1" id="KW-0805">Transcription regulation</keyword>
<name>A0A101EJS7_9EURY</name>
<dbReference type="SMART" id="SM00344">
    <property type="entry name" value="HTH_ASNC"/>
    <property type="match status" value="1"/>
</dbReference>
<dbReference type="Gene3D" id="3.30.70.920">
    <property type="match status" value="1"/>
</dbReference>
<evidence type="ECO:0000256" key="2">
    <source>
        <dbReference type="ARBA" id="ARBA00023125"/>
    </source>
</evidence>
<dbReference type="InterPro" id="IPR036388">
    <property type="entry name" value="WH-like_DNA-bd_sf"/>
</dbReference>
<proteinExistence type="predicted"/>
<dbReference type="SUPFAM" id="SSF46785">
    <property type="entry name" value="Winged helix' DNA-binding domain"/>
    <property type="match status" value="1"/>
</dbReference>
<dbReference type="Proteomes" id="UP000053911">
    <property type="component" value="Unassembled WGS sequence"/>
</dbReference>
<protein>
    <submittedName>
        <fullName evidence="5">Transcription regulator, putative</fullName>
    </submittedName>
</protein>